<comment type="subcellular location">
    <subcellularLocation>
        <location evidence="1">Cytoplasm</location>
    </subcellularLocation>
</comment>
<feature type="non-terminal residue" evidence="10">
    <location>
        <position position="1"/>
    </location>
</feature>
<evidence type="ECO:0000313" key="11">
    <source>
        <dbReference type="Proteomes" id="UP001165060"/>
    </source>
</evidence>
<dbReference type="InterPro" id="IPR000048">
    <property type="entry name" value="IQ_motif_EF-hand-BS"/>
</dbReference>
<keyword evidence="6" id="KW-0175">Coiled coil</keyword>
<evidence type="ECO:0008006" key="12">
    <source>
        <dbReference type="Google" id="ProtNLM"/>
    </source>
</evidence>
<feature type="domain" description="EF-hand" evidence="9">
    <location>
        <begin position="1089"/>
        <end position="1124"/>
    </location>
</feature>
<keyword evidence="4" id="KW-0106">Calcium</keyword>
<evidence type="ECO:0000256" key="2">
    <source>
        <dbReference type="ARBA" id="ARBA00022490"/>
    </source>
</evidence>
<evidence type="ECO:0000256" key="6">
    <source>
        <dbReference type="SAM" id="Coils"/>
    </source>
</evidence>
<dbReference type="InterPro" id="IPR051185">
    <property type="entry name" value="ASPM"/>
</dbReference>
<dbReference type="PROSITE" id="PS50020">
    <property type="entry name" value="WW_DOMAIN_2"/>
    <property type="match status" value="1"/>
</dbReference>
<evidence type="ECO:0000259" key="9">
    <source>
        <dbReference type="PROSITE" id="PS50222"/>
    </source>
</evidence>
<evidence type="ECO:0000256" key="5">
    <source>
        <dbReference type="ARBA" id="ARBA00022860"/>
    </source>
</evidence>
<dbReference type="PROSITE" id="PS50222">
    <property type="entry name" value="EF_HAND_2"/>
    <property type="match status" value="2"/>
</dbReference>
<dbReference type="InterPro" id="IPR001202">
    <property type="entry name" value="WW_dom"/>
</dbReference>
<keyword evidence="2" id="KW-0963">Cytoplasm</keyword>
<dbReference type="Gene3D" id="1.10.238.10">
    <property type="entry name" value="EF-hand"/>
    <property type="match status" value="1"/>
</dbReference>
<dbReference type="PROSITE" id="PS00018">
    <property type="entry name" value="EF_HAND_1"/>
    <property type="match status" value="2"/>
</dbReference>
<dbReference type="CDD" id="cd00051">
    <property type="entry name" value="EFh"/>
    <property type="match status" value="1"/>
</dbReference>
<evidence type="ECO:0000256" key="4">
    <source>
        <dbReference type="ARBA" id="ARBA00022837"/>
    </source>
</evidence>
<dbReference type="InterPro" id="IPR018247">
    <property type="entry name" value="EF_Hand_1_Ca_BS"/>
</dbReference>
<dbReference type="PANTHER" id="PTHR22706:SF1">
    <property type="entry name" value="ASSEMBLY FACTOR FOR SPINDLE MICROTUBULES"/>
    <property type="match status" value="1"/>
</dbReference>
<accession>A0ABQ6N6B8</accession>
<dbReference type="CDD" id="cd00201">
    <property type="entry name" value="WW"/>
    <property type="match status" value="1"/>
</dbReference>
<evidence type="ECO:0000256" key="7">
    <source>
        <dbReference type="SAM" id="MobiDB-lite"/>
    </source>
</evidence>
<organism evidence="10 11">
    <name type="scientific">Tetraparma gracilis</name>
    <dbReference type="NCBI Taxonomy" id="2962635"/>
    <lineage>
        <taxon>Eukaryota</taxon>
        <taxon>Sar</taxon>
        <taxon>Stramenopiles</taxon>
        <taxon>Ochrophyta</taxon>
        <taxon>Bolidophyceae</taxon>
        <taxon>Parmales</taxon>
        <taxon>Triparmaceae</taxon>
        <taxon>Tetraparma</taxon>
    </lineage>
</organism>
<feature type="compositionally biased region" description="Basic and acidic residues" evidence="7">
    <location>
        <begin position="9"/>
        <end position="24"/>
    </location>
</feature>
<dbReference type="SMART" id="SM00456">
    <property type="entry name" value="WW"/>
    <property type="match status" value="2"/>
</dbReference>
<keyword evidence="3" id="KW-0677">Repeat</keyword>
<dbReference type="SMART" id="SM00054">
    <property type="entry name" value="EFh"/>
    <property type="match status" value="2"/>
</dbReference>
<gene>
    <name evidence="10" type="ORF">TeGR_g9495</name>
</gene>
<dbReference type="Gene3D" id="2.20.70.10">
    <property type="match status" value="1"/>
</dbReference>
<reference evidence="10 11" key="1">
    <citation type="journal article" date="2023" name="Commun. Biol.">
        <title>Genome analysis of Parmales, the sister group of diatoms, reveals the evolutionary specialization of diatoms from phago-mixotrophs to photoautotrophs.</title>
        <authorList>
            <person name="Ban H."/>
            <person name="Sato S."/>
            <person name="Yoshikawa S."/>
            <person name="Yamada K."/>
            <person name="Nakamura Y."/>
            <person name="Ichinomiya M."/>
            <person name="Sato N."/>
            <person name="Blanc-Mathieu R."/>
            <person name="Endo H."/>
            <person name="Kuwata A."/>
            <person name="Ogata H."/>
        </authorList>
    </citation>
    <scope>NUCLEOTIDE SEQUENCE [LARGE SCALE GENOMIC DNA]</scope>
</reference>
<dbReference type="InterPro" id="IPR011992">
    <property type="entry name" value="EF-hand-dom_pair"/>
</dbReference>
<evidence type="ECO:0000259" key="8">
    <source>
        <dbReference type="PROSITE" id="PS50020"/>
    </source>
</evidence>
<dbReference type="SMART" id="SM00015">
    <property type="entry name" value="IQ"/>
    <property type="match status" value="4"/>
</dbReference>
<keyword evidence="5" id="KW-0112">Calmodulin-binding</keyword>
<feature type="domain" description="EF-hand" evidence="9">
    <location>
        <begin position="1052"/>
        <end position="1087"/>
    </location>
</feature>
<sequence length="1155" mass="136212">PPPPTPNRYNKDFDQKRSQFSPHDMDEVHAEYLRDRELRDRRLEEEKWKVIFMLEDTLKLPQYSKIRLAQGDRALYESMFKMEPRKYISRPKFLTTMRLVYGFELANLDRVCDGDMLERLNTLYTSFDVSRTDQMDWRCFVLMLEMCHAKTHPVRDHVKWGYSLYSSQGSFDTSCEEPMRLGDVKDLLATMSKSVFKAEIVEMTDSAWATVASKDAEAAQMLKKQQRKENMTIDDIKIPHRIFELMLNQPTLKPLFEHAREWGKRDPGTWTYLMEEKYYHPTLLGFIMAERRELKVVALADLFIQQKHLRRKRDSVKCWRGYMWRRKRARFLMTENIVRYVVDNTSTAWIVFRKWVMREIAIREIQRVVRGYIGRMEAAFLKVLYNSVTLLQATYRGKLARRKFLGVKRKRNWAAAEMQRHIRGGAARRLALNKLEGFLVKERARIARERFEWENEELIKAAKNIQNQWRILQARRKVHLIKDQQAREKIIQDSMDDFVKSFERDRMVYQRQIEEWYTAKRLDWTANNMTEETTAAEKGKIRAYRRKVAEQERHAEDDKLKEKLASMEEKRIEQWLKTWEAKSAEEAEKYKIACRNCMISPDTPLEKKLGKELVKKIKARTKDVLKRADARQLPMEYPEAYDIATDEIVYIMGEEKKKAVLEDMKVKAREYDEKQMEKEKEKLEVAQKMKKLDQVNAAKTLGLMYRGWHARKLLRQKCYERFEKKFSEKYCAFYYLNRRSGEHTWEKPRSLGSFDMTVVNEWRKMSDNQKYPYYYNPNTMKMSWKHPRNTCVCEEKVPHTWVPIYPVPVLPCPNFASRRCNDDMRFYCDSCWETKYNVAQRHKMWWKPVDGAAPNSDKIMYDDLDDKLDHFPEDDVARAVAEWEAKQKADFETTLFDANKRRDSLYGDKGETALDRFNAKETKVISAEDVANKSAGLTVDELRKDMKTNRQLVSKYSDWMKKGAMGGALAGAAGKWAEAGKKNEDDRFGHFLADDGSELDDKSLKAVAFKEWAKFRRTQLYDRKFDLSNPNSKHALATYNGDAVADLLTQFGVKVKVQVGFDEVDADGDGKLDRNELKAMLHKEFKVVITEEEIDEIFAKYDADGEGTLDMDEYEEFKSKYEKEIPAEAAKQLEQGEEKKEGGGEGEALVVKKEE</sequence>
<evidence type="ECO:0000313" key="10">
    <source>
        <dbReference type="EMBL" id="GMI41204.1"/>
    </source>
</evidence>
<dbReference type="PANTHER" id="PTHR22706">
    <property type="entry name" value="ASSEMBLY FACTOR FOR SPINDLE MICROTUBULES"/>
    <property type="match status" value="1"/>
</dbReference>
<dbReference type="EMBL" id="BRYB01002204">
    <property type="protein sequence ID" value="GMI41204.1"/>
    <property type="molecule type" value="Genomic_DNA"/>
</dbReference>
<protein>
    <recommendedName>
        <fullName evidence="12">Calmodulin</fullName>
    </recommendedName>
</protein>
<proteinExistence type="predicted"/>
<dbReference type="Gene3D" id="1.20.5.190">
    <property type="match status" value="1"/>
</dbReference>
<dbReference type="InterPro" id="IPR002048">
    <property type="entry name" value="EF_hand_dom"/>
</dbReference>
<dbReference type="Pfam" id="PF00612">
    <property type="entry name" value="IQ"/>
    <property type="match status" value="1"/>
</dbReference>
<feature type="domain" description="WW" evidence="8">
    <location>
        <begin position="756"/>
        <end position="789"/>
    </location>
</feature>
<evidence type="ECO:0000256" key="3">
    <source>
        <dbReference type="ARBA" id="ARBA00022737"/>
    </source>
</evidence>
<evidence type="ECO:0000256" key="1">
    <source>
        <dbReference type="ARBA" id="ARBA00004496"/>
    </source>
</evidence>
<dbReference type="PROSITE" id="PS50096">
    <property type="entry name" value="IQ"/>
    <property type="match status" value="2"/>
</dbReference>
<dbReference type="Pfam" id="PF13499">
    <property type="entry name" value="EF-hand_7"/>
    <property type="match status" value="1"/>
</dbReference>
<feature type="region of interest" description="Disordered" evidence="7">
    <location>
        <begin position="1"/>
        <end position="24"/>
    </location>
</feature>
<dbReference type="Proteomes" id="UP001165060">
    <property type="component" value="Unassembled WGS sequence"/>
</dbReference>
<feature type="compositionally biased region" description="Basic and acidic residues" evidence="7">
    <location>
        <begin position="1134"/>
        <end position="1143"/>
    </location>
</feature>
<name>A0ABQ6N6B8_9STRA</name>
<feature type="region of interest" description="Disordered" evidence="7">
    <location>
        <begin position="1128"/>
        <end position="1155"/>
    </location>
</feature>
<dbReference type="SUPFAM" id="SSF47473">
    <property type="entry name" value="EF-hand"/>
    <property type="match status" value="1"/>
</dbReference>
<feature type="coiled-coil region" evidence="6">
    <location>
        <begin position="661"/>
        <end position="698"/>
    </location>
</feature>
<keyword evidence="11" id="KW-1185">Reference proteome</keyword>
<comment type="caution">
    <text evidence="10">The sequence shown here is derived from an EMBL/GenBank/DDBJ whole genome shotgun (WGS) entry which is preliminary data.</text>
</comment>